<dbReference type="Proteomes" id="UP001367508">
    <property type="component" value="Unassembled WGS sequence"/>
</dbReference>
<proteinExistence type="predicted"/>
<accession>A0AAN9PYI7</accession>
<protein>
    <submittedName>
        <fullName evidence="1">Uncharacterized protein</fullName>
    </submittedName>
</protein>
<sequence>MGAQVGGLALIEQDWAHLPLAIMAQFPPRAASGATKPHVQLNLQRPLSILRHAFKDTRVACEVHGSLYSPIFYHGVTSHEATVSGAEVCPDDHPMSEPYRVDDDGKIVIEEYLRWRGHSDFSTNSDVPTTKLHTYVKPPLVETSASGTKQSSRAPKAVTSCSFQAELAEAAKSSYAGLEESLPPVSNVEAVAEAYAKRFVEYDRNAYETNPSTGTYALNWTLLLTALIVLLWNLPSPYDKEHFMIFFHGSGATRSVHSELRLEEAESLIPSTSRATIERYETRSSRKQFPISGVAPPLCHIAGLFRHHLKAEAHPCISTMELSGLRQIGVRRCGFASSVVAASFGGYSSPAYALMDGASSALESSGQVRDGLVHAKDEEAPHRPWISRGRKALL</sequence>
<evidence type="ECO:0000313" key="1">
    <source>
        <dbReference type="EMBL" id="KAK7315846.1"/>
    </source>
</evidence>
<reference evidence="1 2" key="1">
    <citation type="submission" date="2024-01" db="EMBL/GenBank/DDBJ databases">
        <title>The genomes of 5 underutilized Papilionoideae crops provide insights into root nodulation and disease resistanc.</title>
        <authorList>
            <person name="Jiang F."/>
        </authorList>
    </citation>
    <scope>NUCLEOTIDE SEQUENCE [LARGE SCALE GENOMIC DNA]</scope>
    <source>
        <strain evidence="1">LVBAO_FW01</strain>
        <tissue evidence="1">Leaves</tissue>
    </source>
</reference>
<dbReference type="EMBL" id="JAYMYQ010000008">
    <property type="protein sequence ID" value="KAK7315846.1"/>
    <property type="molecule type" value="Genomic_DNA"/>
</dbReference>
<gene>
    <name evidence="1" type="ORF">VNO77_34427</name>
</gene>
<name>A0AAN9PYI7_CANGL</name>
<evidence type="ECO:0000313" key="2">
    <source>
        <dbReference type="Proteomes" id="UP001367508"/>
    </source>
</evidence>
<dbReference type="AlphaFoldDB" id="A0AAN9PYI7"/>
<organism evidence="1 2">
    <name type="scientific">Canavalia gladiata</name>
    <name type="common">Sword bean</name>
    <name type="synonym">Dolichos gladiatus</name>
    <dbReference type="NCBI Taxonomy" id="3824"/>
    <lineage>
        <taxon>Eukaryota</taxon>
        <taxon>Viridiplantae</taxon>
        <taxon>Streptophyta</taxon>
        <taxon>Embryophyta</taxon>
        <taxon>Tracheophyta</taxon>
        <taxon>Spermatophyta</taxon>
        <taxon>Magnoliopsida</taxon>
        <taxon>eudicotyledons</taxon>
        <taxon>Gunneridae</taxon>
        <taxon>Pentapetalae</taxon>
        <taxon>rosids</taxon>
        <taxon>fabids</taxon>
        <taxon>Fabales</taxon>
        <taxon>Fabaceae</taxon>
        <taxon>Papilionoideae</taxon>
        <taxon>50 kb inversion clade</taxon>
        <taxon>NPAAA clade</taxon>
        <taxon>indigoferoid/millettioid clade</taxon>
        <taxon>Phaseoleae</taxon>
        <taxon>Canavalia</taxon>
    </lineage>
</organism>
<comment type="caution">
    <text evidence="1">The sequence shown here is derived from an EMBL/GenBank/DDBJ whole genome shotgun (WGS) entry which is preliminary data.</text>
</comment>
<keyword evidence="2" id="KW-1185">Reference proteome</keyword>